<gene>
    <name evidence="3" type="ORF">SAMN04488071_0536</name>
</gene>
<dbReference type="EMBL" id="FNAK01000001">
    <property type="protein sequence ID" value="SDD38716.1"/>
    <property type="molecule type" value="Genomic_DNA"/>
</dbReference>
<sequence>MTLSKRDFFKLGAAAGGAALLAGTATSSLRASDSLQPITGDVTPIGVDERKARVAKAQRLMAEHGIDAILLEPGSAMLYFTGISWWRSERLTAVVIPREGEIAVVTPFFEEPSVRESMTFGSDVRTWNEHENPFERVAGILKDRGLKGGKIGLEDTVRYFIVEGLKKAAPGFEITSALDVTLGCRMYKSAHEIALMRKANEVTLTAYSQVWDKLEAGMTPADITAMMRKAQASLGGQGIWGMALLAEASAYPHGSGQPQTLKEGDIVLMDCGCQVHGYQSDISRTFVFGEPTKRQREVWNTVRRGQQIAFETAQVGTPAGAVDDAVRKMYEGLGYGPGYKTPGLSHRTGHGIGMDGHESVNFVHGETTKLAPGMCFSNEPGLYIFGEFGVRLEDCIHMTDAGPAWFTVPPESLDKPIGRMG</sequence>
<evidence type="ECO:0000313" key="4">
    <source>
        <dbReference type="Proteomes" id="UP000183685"/>
    </source>
</evidence>
<dbReference type="PANTHER" id="PTHR46112">
    <property type="entry name" value="AMINOPEPTIDASE"/>
    <property type="match status" value="1"/>
</dbReference>
<evidence type="ECO:0000259" key="2">
    <source>
        <dbReference type="Pfam" id="PF01321"/>
    </source>
</evidence>
<dbReference type="InterPro" id="IPR029149">
    <property type="entry name" value="Creatin/AminoP/Spt16_N"/>
</dbReference>
<dbReference type="SUPFAM" id="SSF55920">
    <property type="entry name" value="Creatinase/aminopeptidase"/>
    <property type="match status" value="1"/>
</dbReference>
<dbReference type="InterPro" id="IPR006311">
    <property type="entry name" value="TAT_signal"/>
</dbReference>
<feature type="domain" description="Creatinase N-terminal" evidence="2">
    <location>
        <begin position="53"/>
        <end position="186"/>
    </location>
</feature>
<evidence type="ECO:0000259" key="1">
    <source>
        <dbReference type="Pfam" id="PF00557"/>
    </source>
</evidence>
<dbReference type="SUPFAM" id="SSF53092">
    <property type="entry name" value="Creatinase/prolidase N-terminal domain"/>
    <property type="match status" value="1"/>
</dbReference>
<dbReference type="Gene3D" id="3.90.230.10">
    <property type="entry name" value="Creatinase/methionine aminopeptidase superfamily"/>
    <property type="match status" value="1"/>
</dbReference>
<dbReference type="CDD" id="cd01066">
    <property type="entry name" value="APP_MetAP"/>
    <property type="match status" value="1"/>
</dbReference>
<dbReference type="PANTHER" id="PTHR46112:SF3">
    <property type="entry name" value="AMINOPEPTIDASE YPDF"/>
    <property type="match status" value="1"/>
</dbReference>
<dbReference type="PROSITE" id="PS51318">
    <property type="entry name" value="TAT"/>
    <property type="match status" value="1"/>
</dbReference>
<proteinExistence type="predicted"/>
<organism evidence="3 4">
    <name type="scientific">Kordiimonas lacus</name>
    <dbReference type="NCBI Taxonomy" id="637679"/>
    <lineage>
        <taxon>Bacteria</taxon>
        <taxon>Pseudomonadati</taxon>
        <taxon>Pseudomonadota</taxon>
        <taxon>Alphaproteobacteria</taxon>
        <taxon>Kordiimonadales</taxon>
        <taxon>Kordiimonadaceae</taxon>
        <taxon>Kordiimonas</taxon>
    </lineage>
</organism>
<dbReference type="InterPro" id="IPR000587">
    <property type="entry name" value="Creatinase_N"/>
</dbReference>
<dbReference type="Gene3D" id="3.40.350.10">
    <property type="entry name" value="Creatinase/prolidase N-terminal domain"/>
    <property type="match status" value="1"/>
</dbReference>
<dbReference type="OrthoDB" id="9806388at2"/>
<protein>
    <submittedName>
        <fullName evidence="3">Xaa-Pro dipeptidase</fullName>
    </submittedName>
</protein>
<feature type="domain" description="Peptidase M24" evidence="1">
    <location>
        <begin position="195"/>
        <end position="400"/>
    </location>
</feature>
<dbReference type="InterPro" id="IPR036005">
    <property type="entry name" value="Creatinase/aminopeptidase-like"/>
</dbReference>
<dbReference type="AlphaFoldDB" id="A0A1G6UDF3"/>
<dbReference type="Pfam" id="PF00557">
    <property type="entry name" value="Peptidase_M24"/>
    <property type="match status" value="1"/>
</dbReference>
<reference evidence="3 4" key="1">
    <citation type="submission" date="2016-10" db="EMBL/GenBank/DDBJ databases">
        <authorList>
            <person name="de Groot N.N."/>
        </authorList>
    </citation>
    <scope>NUCLEOTIDE SEQUENCE [LARGE SCALE GENOMIC DNA]</scope>
    <source>
        <strain evidence="3 4">CGMCC 1.9109</strain>
    </source>
</reference>
<keyword evidence="4" id="KW-1185">Reference proteome</keyword>
<evidence type="ECO:0000313" key="3">
    <source>
        <dbReference type="EMBL" id="SDD38716.1"/>
    </source>
</evidence>
<dbReference type="InterPro" id="IPR000994">
    <property type="entry name" value="Pept_M24"/>
</dbReference>
<dbReference type="STRING" id="637679.GCA_001550055_00354"/>
<dbReference type="Pfam" id="PF01321">
    <property type="entry name" value="Creatinase_N"/>
    <property type="match status" value="1"/>
</dbReference>
<dbReference type="Proteomes" id="UP000183685">
    <property type="component" value="Unassembled WGS sequence"/>
</dbReference>
<dbReference type="RefSeq" id="WP_068308212.1">
    <property type="nucleotide sequence ID" value="NZ_FNAK01000001.1"/>
</dbReference>
<dbReference type="InterPro" id="IPR050659">
    <property type="entry name" value="Peptidase_M24B"/>
</dbReference>
<accession>A0A1G6UDF3</accession>
<name>A0A1G6UDF3_9PROT</name>